<protein>
    <submittedName>
        <fullName evidence="1">Uncharacterized protein</fullName>
    </submittedName>
</protein>
<name>A0ACB9BTU1_9ASTR</name>
<gene>
    <name evidence="1" type="ORF">L1987_65134</name>
</gene>
<comment type="caution">
    <text evidence="1">The sequence shown here is derived from an EMBL/GenBank/DDBJ whole genome shotgun (WGS) entry which is preliminary data.</text>
</comment>
<reference evidence="1 2" key="2">
    <citation type="journal article" date="2022" name="Mol. Ecol. Resour.">
        <title>The genomes of chicory, endive, great burdock and yacon provide insights into Asteraceae paleo-polyploidization history and plant inulin production.</title>
        <authorList>
            <person name="Fan W."/>
            <person name="Wang S."/>
            <person name="Wang H."/>
            <person name="Wang A."/>
            <person name="Jiang F."/>
            <person name="Liu H."/>
            <person name="Zhao H."/>
            <person name="Xu D."/>
            <person name="Zhang Y."/>
        </authorList>
    </citation>
    <scope>NUCLEOTIDE SEQUENCE [LARGE SCALE GENOMIC DNA]</scope>
    <source>
        <strain evidence="2">cv. Yunnan</strain>
        <tissue evidence="1">Leaves</tissue>
    </source>
</reference>
<accession>A0ACB9BTU1</accession>
<dbReference type="Proteomes" id="UP001056120">
    <property type="component" value="Linkage Group LG22"/>
</dbReference>
<evidence type="ECO:0000313" key="2">
    <source>
        <dbReference type="Proteomes" id="UP001056120"/>
    </source>
</evidence>
<sequence length="89" mass="10638">MSLEYSNFSSHNFNFELDVRIRSNNLIQKSLIQKIRLEESTGLAFRFVIGKIRDKSKMAELKKEVEEYDDFLLLDIEEEYSKLPYRNGR</sequence>
<keyword evidence="2" id="KW-1185">Reference proteome</keyword>
<reference evidence="2" key="1">
    <citation type="journal article" date="2022" name="Mol. Ecol. Resour.">
        <title>The genomes of chicory, endive, great burdock and yacon provide insights into Asteraceae palaeo-polyploidization history and plant inulin production.</title>
        <authorList>
            <person name="Fan W."/>
            <person name="Wang S."/>
            <person name="Wang H."/>
            <person name="Wang A."/>
            <person name="Jiang F."/>
            <person name="Liu H."/>
            <person name="Zhao H."/>
            <person name="Xu D."/>
            <person name="Zhang Y."/>
        </authorList>
    </citation>
    <scope>NUCLEOTIDE SEQUENCE [LARGE SCALE GENOMIC DNA]</scope>
    <source>
        <strain evidence="2">cv. Yunnan</strain>
    </source>
</reference>
<dbReference type="EMBL" id="CM042039">
    <property type="protein sequence ID" value="KAI3725348.1"/>
    <property type="molecule type" value="Genomic_DNA"/>
</dbReference>
<organism evidence="1 2">
    <name type="scientific">Smallanthus sonchifolius</name>
    <dbReference type="NCBI Taxonomy" id="185202"/>
    <lineage>
        <taxon>Eukaryota</taxon>
        <taxon>Viridiplantae</taxon>
        <taxon>Streptophyta</taxon>
        <taxon>Embryophyta</taxon>
        <taxon>Tracheophyta</taxon>
        <taxon>Spermatophyta</taxon>
        <taxon>Magnoliopsida</taxon>
        <taxon>eudicotyledons</taxon>
        <taxon>Gunneridae</taxon>
        <taxon>Pentapetalae</taxon>
        <taxon>asterids</taxon>
        <taxon>campanulids</taxon>
        <taxon>Asterales</taxon>
        <taxon>Asteraceae</taxon>
        <taxon>Asteroideae</taxon>
        <taxon>Heliantheae alliance</taxon>
        <taxon>Millerieae</taxon>
        <taxon>Smallanthus</taxon>
    </lineage>
</organism>
<proteinExistence type="predicted"/>
<evidence type="ECO:0000313" key="1">
    <source>
        <dbReference type="EMBL" id="KAI3725348.1"/>
    </source>
</evidence>